<keyword evidence="2" id="KW-0812">Transmembrane</keyword>
<name>A0AAD7C2G9_9AGAR</name>
<dbReference type="PROSITE" id="PS51257">
    <property type="entry name" value="PROKAR_LIPOPROTEIN"/>
    <property type="match status" value="1"/>
</dbReference>
<dbReference type="AlphaFoldDB" id="A0AAD7C2G9"/>
<feature type="compositionally biased region" description="Polar residues" evidence="1">
    <location>
        <begin position="207"/>
        <end position="226"/>
    </location>
</feature>
<dbReference type="EMBL" id="JARKIF010000006">
    <property type="protein sequence ID" value="KAJ7637103.1"/>
    <property type="molecule type" value="Genomic_DNA"/>
</dbReference>
<accession>A0AAD7C2G9</accession>
<evidence type="ECO:0000313" key="4">
    <source>
        <dbReference type="Proteomes" id="UP001221142"/>
    </source>
</evidence>
<sequence length="412" mass="46039">MLFALKLIWFVLAILGTIGSCFTLLALGALVGSQWIPISFCVALTILEFTFCIGMIWRLDPFAMPRSFCIAQAIIMNTAIYETGGVCMAWCIQTSLHILRPKLWPNIEESFRWRPIYLVPCVLYPVVLIIKYDAVQPADGMYCDAMDPLWIRTIAHSGPALTFPVTCIRRVMTTLQHVERARSDQTDIPRQMRRAADGSRAPVQESFPMQSKTSRGVFQKLQSISHGFTPAPPPSDPNPNSGWDDDDAVSIASSNLPTFAPVPDKRRKPSQSTSVDITPGSIPWLDDSEPSLPDTSEGHGTAGLEVKNPEEEDDQTYRLSYTERAPSRVSHVAHVTKFTPHIFRLLVFQLLFSLSLPVDMLSSVVDAALHRETKFATHYVSLLLVAWGPVVIFGSSSDVRGRIARWFIFWSK</sequence>
<reference evidence="3" key="1">
    <citation type="submission" date="2023-03" db="EMBL/GenBank/DDBJ databases">
        <title>Massive genome expansion in bonnet fungi (Mycena s.s.) driven by repeated elements and novel gene families across ecological guilds.</title>
        <authorList>
            <consortium name="Lawrence Berkeley National Laboratory"/>
            <person name="Harder C.B."/>
            <person name="Miyauchi S."/>
            <person name="Viragh M."/>
            <person name="Kuo A."/>
            <person name="Thoen E."/>
            <person name="Andreopoulos B."/>
            <person name="Lu D."/>
            <person name="Skrede I."/>
            <person name="Drula E."/>
            <person name="Henrissat B."/>
            <person name="Morin E."/>
            <person name="Kohler A."/>
            <person name="Barry K."/>
            <person name="LaButti K."/>
            <person name="Morin E."/>
            <person name="Salamov A."/>
            <person name="Lipzen A."/>
            <person name="Mereny Z."/>
            <person name="Hegedus B."/>
            <person name="Baldrian P."/>
            <person name="Stursova M."/>
            <person name="Weitz H."/>
            <person name="Taylor A."/>
            <person name="Grigoriev I.V."/>
            <person name="Nagy L.G."/>
            <person name="Martin F."/>
            <person name="Kauserud H."/>
        </authorList>
    </citation>
    <scope>NUCLEOTIDE SEQUENCE</scope>
    <source>
        <strain evidence="3">9284</strain>
    </source>
</reference>
<feature type="transmembrane region" description="Helical" evidence="2">
    <location>
        <begin position="7"/>
        <end position="29"/>
    </location>
</feature>
<feature type="transmembrane region" description="Helical" evidence="2">
    <location>
        <begin position="35"/>
        <end position="57"/>
    </location>
</feature>
<protein>
    <submittedName>
        <fullName evidence="3">Uncharacterized protein</fullName>
    </submittedName>
</protein>
<proteinExistence type="predicted"/>
<evidence type="ECO:0000313" key="3">
    <source>
        <dbReference type="EMBL" id="KAJ7637103.1"/>
    </source>
</evidence>
<gene>
    <name evidence="3" type="ORF">FB45DRAFT_908254</name>
</gene>
<keyword evidence="2" id="KW-1133">Transmembrane helix</keyword>
<feature type="transmembrane region" description="Helical" evidence="2">
    <location>
        <begin position="376"/>
        <end position="395"/>
    </location>
</feature>
<keyword evidence="2" id="KW-0472">Membrane</keyword>
<keyword evidence="4" id="KW-1185">Reference proteome</keyword>
<evidence type="ECO:0000256" key="2">
    <source>
        <dbReference type="SAM" id="Phobius"/>
    </source>
</evidence>
<comment type="caution">
    <text evidence="3">The sequence shown here is derived from an EMBL/GenBank/DDBJ whole genome shotgun (WGS) entry which is preliminary data.</text>
</comment>
<evidence type="ECO:0000256" key="1">
    <source>
        <dbReference type="SAM" id="MobiDB-lite"/>
    </source>
</evidence>
<feature type="transmembrane region" description="Helical" evidence="2">
    <location>
        <begin position="345"/>
        <end position="364"/>
    </location>
</feature>
<feature type="region of interest" description="Disordered" evidence="1">
    <location>
        <begin position="179"/>
        <end position="314"/>
    </location>
</feature>
<organism evidence="3 4">
    <name type="scientific">Roridomyces roridus</name>
    <dbReference type="NCBI Taxonomy" id="1738132"/>
    <lineage>
        <taxon>Eukaryota</taxon>
        <taxon>Fungi</taxon>
        <taxon>Dikarya</taxon>
        <taxon>Basidiomycota</taxon>
        <taxon>Agaricomycotina</taxon>
        <taxon>Agaricomycetes</taxon>
        <taxon>Agaricomycetidae</taxon>
        <taxon>Agaricales</taxon>
        <taxon>Marasmiineae</taxon>
        <taxon>Mycenaceae</taxon>
        <taxon>Roridomyces</taxon>
    </lineage>
</organism>
<dbReference type="Proteomes" id="UP001221142">
    <property type="component" value="Unassembled WGS sequence"/>
</dbReference>